<keyword evidence="3" id="KW-0378">Hydrolase</keyword>
<dbReference type="GO" id="GO:0016831">
    <property type="term" value="F:carboxy-lyase activity"/>
    <property type="evidence" value="ECO:0007669"/>
    <property type="project" value="InterPro"/>
</dbReference>
<dbReference type="PANTHER" id="PTHR21240">
    <property type="entry name" value="2-AMINO-3-CARBOXYLMUCONATE-6-SEMIALDEHYDE DECARBOXYLASE"/>
    <property type="match status" value="1"/>
</dbReference>
<accession>A0A151A3K4</accession>
<dbReference type="InterPro" id="IPR006680">
    <property type="entry name" value="Amidohydro-rel"/>
</dbReference>
<evidence type="ECO:0000313" key="3">
    <source>
        <dbReference type="EMBL" id="KYH13979.1"/>
    </source>
</evidence>
<dbReference type="GO" id="GO:0005829">
    <property type="term" value="C:cytosol"/>
    <property type="evidence" value="ECO:0007669"/>
    <property type="project" value="TreeGrafter"/>
</dbReference>
<dbReference type="AlphaFoldDB" id="A0A151A3K4"/>
<comment type="caution">
    <text evidence="3">The sequence shown here is derived from an EMBL/GenBank/DDBJ whole genome shotgun (WGS) entry which is preliminary data.</text>
</comment>
<dbReference type="Pfam" id="PF04909">
    <property type="entry name" value="Amidohydro_2"/>
    <property type="match status" value="1"/>
</dbReference>
<organism evidence="3 4">
    <name type="scientific">Staphylococcus kloosii</name>
    <dbReference type="NCBI Taxonomy" id="29384"/>
    <lineage>
        <taxon>Bacteria</taxon>
        <taxon>Bacillati</taxon>
        <taxon>Bacillota</taxon>
        <taxon>Bacilli</taxon>
        <taxon>Bacillales</taxon>
        <taxon>Staphylococcaceae</taxon>
        <taxon>Staphylococcus</taxon>
    </lineage>
</organism>
<dbReference type="GO" id="GO:0016787">
    <property type="term" value="F:hydrolase activity"/>
    <property type="evidence" value="ECO:0007669"/>
    <property type="project" value="UniProtKB-KW"/>
</dbReference>
<protein>
    <submittedName>
        <fullName evidence="3">Amidohydrolase</fullName>
    </submittedName>
</protein>
<evidence type="ECO:0000259" key="2">
    <source>
        <dbReference type="Pfam" id="PF04909"/>
    </source>
</evidence>
<gene>
    <name evidence="3" type="ORF">A0131_04075</name>
</gene>
<dbReference type="RefSeq" id="WP_061854206.1">
    <property type="nucleotide sequence ID" value="NZ_LUGM01000002.1"/>
</dbReference>
<reference evidence="3 4" key="1">
    <citation type="submission" date="2016-02" db="EMBL/GenBank/DDBJ databases">
        <title>Draft genome sequence of hydrocarbon degrading Staphylococcus saprophyticus Strain CNV2, isolated from crude-oil contaminated soil from Noonmati Oil Refinery, Guwahati, Assam, India.</title>
        <authorList>
            <person name="Mukherjee A."/>
            <person name="Chettri B."/>
            <person name="Langpoklakpam J."/>
            <person name="Singh A.K."/>
            <person name="Chattopadhyay D.J."/>
        </authorList>
    </citation>
    <scope>NUCLEOTIDE SEQUENCE [LARGE SCALE GENOMIC DNA]</scope>
    <source>
        <strain evidence="3 4">CNV2</strain>
    </source>
</reference>
<dbReference type="InterPro" id="IPR032466">
    <property type="entry name" value="Metal_Hydrolase"/>
</dbReference>
<keyword evidence="1" id="KW-0456">Lyase</keyword>
<dbReference type="Proteomes" id="UP000075418">
    <property type="component" value="Unassembled WGS sequence"/>
</dbReference>
<dbReference type="Gene3D" id="3.20.20.140">
    <property type="entry name" value="Metal-dependent hydrolases"/>
    <property type="match status" value="1"/>
</dbReference>
<name>A0A151A3K4_9STAP</name>
<dbReference type="PANTHER" id="PTHR21240:SF30">
    <property type="entry name" value="AMIDOHYDROLASE-RELATED DOMAIN-CONTAINING PROTEIN-RELATED"/>
    <property type="match status" value="1"/>
</dbReference>
<evidence type="ECO:0000256" key="1">
    <source>
        <dbReference type="ARBA" id="ARBA00023239"/>
    </source>
</evidence>
<dbReference type="SUPFAM" id="SSF51556">
    <property type="entry name" value="Metallo-dependent hydrolases"/>
    <property type="match status" value="1"/>
</dbReference>
<proteinExistence type="predicted"/>
<dbReference type="InterPro" id="IPR032465">
    <property type="entry name" value="ACMSD"/>
</dbReference>
<dbReference type="GO" id="GO:0019748">
    <property type="term" value="P:secondary metabolic process"/>
    <property type="evidence" value="ECO:0007669"/>
    <property type="project" value="TreeGrafter"/>
</dbReference>
<sequence>MNSITFEEHFVLKEVQQQMGDALKPSPNGVPLNAMLEALEKETGFSNEDEITNHDQRIKFMDEQDVQMQVLSYGNGSSSLLKGEKAIELCQYTNDRLKQYIDEHSDRFLGFATLPINEPEAAATELKRCINELGFKGALIFSRPNGKFLDNPEFDVIFETAEQLDVPIYLHPAPISDEAYQAYYQSDNYSDATAATFASFGYGWHIDVGIHAMRLVLSGLFDRHPNLSMIIGHWGEFTPFFYERMDDIIHAPHLDHDPSYYFKTNFYITPSGMLTKPQFDMVKNAVGIDHILYSADYPYVKPENLGTFLAELGLTSEEQDKVNYKNAQKLLKLK</sequence>
<evidence type="ECO:0000313" key="4">
    <source>
        <dbReference type="Proteomes" id="UP000075418"/>
    </source>
</evidence>
<dbReference type="EMBL" id="LUGM01000002">
    <property type="protein sequence ID" value="KYH13979.1"/>
    <property type="molecule type" value="Genomic_DNA"/>
</dbReference>
<feature type="domain" description="Amidohydrolase-related" evidence="2">
    <location>
        <begin position="53"/>
        <end position="333"/>
    </location>
</feature>